<dbReference type="EMBL" id="MFGW01000164">
    <property type="protein sequence ID" value="OGF63444.1"/>
    <property type="molecule type" value="Genomic_DNA"/>
</dbReference>
<gene>
    <name evidence="3" type="ORF">A2Y62_07350</name>
</gene>
<feature type="transmembrane region" description="Helical" evidence="1">
    <location>
        <begin position="192"/>
        <end position="214"/>
    </location>
</feature>
<dbReference type="PANTHER" id="PTHR23308">
    <property type="entry name" value="NUCLEAR INHIBITOR OF PROTEIN PHOSPHATASE-1"/>
    <property type="match status" value="1"/>
</dbReference>
<evidence type="ECO:0000259" key="2">
    <source>
        <dbReference type="PROSITE" id="PS50006"/>
    </source>
</evidence>
<keyword evidence="1" id="KW-0812">Transmembrane</keyword>
<keyword evidence="1" id="KW-1133">Transmembrane helix</keyword>
<proteinExistence type="predicted"/>
<dbReference type="STRING" id="1817863.A2Y62_07350"/>
<dbReference type="Pfam" id="PF00498">
    <property type="entry name" value="FHA"/>
    <property type="match status" value="1"/>
</dbReference>
<dbReference type="SUPFAM" id="SSF49879">
    <property type="entry name" value="SMAD/FHA domain"/>
    <property type="match status" value="1"/>
</dbReference>
<dbReference type="InterPro" id="IPR000253">
    <property type="entry name" value="FHA_dom"/>
</dbReference>
<evidence type="ECO:0000313" key="4">
    <source>
        <dbReference type="Proteomes" id="UP000178943"/>
    </source>
</evidence>
<dbReference type="SMART" id="SM00240">
    <property type="entry name" value="FHA"/>
    <property type="match status" value="1"/>
</dbReference>
<feature type="domain" description="FHA" evidence="2">
    <location>
        <begin position="27"/>
        <end position="76"/>
    </location>
</feature>
<dbReference type="CDD" id="cd00060">
    <property type="entry name" value="FHA"/>
    <property type="match status" value="1"/>
</dbReference>
<name>A0A1F5VJ64_9BACT</name>
<dbReference type="Gene3D" id="2.60.200.20">
    <property type="match status" value="1"/>
</dbReference>
<sequence length="215" mass="23882">MKIATLIIAETGNEGNKRIFEFVKSSISVGRGANNDLQFASSAISTNHLRILSNGNGYRVIDLGSTNGTLLNSKKLIPFQENILKNGDMITVASFDISFTSENSSTINSSRVPFDYRQETIIEEMPASADDVVNNQMNDEKRNNEGSDNKLMGKNSPSVIPAHTHVEEEDIPDNKKEDTNIKEIRLNNAMIIFYYILSGLILVTGIALLLLLFYY</sequence>
<dbReference type="InterPro" id="IPR050923">
    <property type="entry name" value="Cell_Proc_Reg/RNA_Proc"/>
</dbReference>
<reference evidence="3 4" key="1">
    <citation type="journal article" date="2016" name="Nat. Commun.">
        <title>Thousands of microbial genomes shed light on interconnected biogeochemical processes in an aquifer system.</title>
        <authorList>
            <person name="Anantharaman K."/>
            <person name="Brown C.T."/>
            <person name="Hug L.A."/>
            <person name="Sharon I."/>
            <person name="Castelle C.J."/>
            <person name="Probst A.J."/>
            <person name="Thomas B.C."/>
            <person name="Singh A."/>
            <person name="Wilkins M.J."/>
            <person name="Karaoz U."/>
            <person name="Brodie E.L."/>
            <person name="Williams K.H."/>
            <person name="Hubbard S.S."/>
            <person name="Banfield J.F."/>
        </authorList>
    </citation>
    <scope>NUCLEOTIDE SEQUENCE [LARGE SCALE GENOMIC DNA]</scope>
</reference>
<comment type="caution">
    <text evidence="3">The sequence shown here is derived from an EMBL/GenBank/DDBJ whole genome shotgun (WGS) entry which is preliminary data.</text>
</comment>
<protein>
    <recommendedName>
        <fullName evidence="2">FHA domain-containing protein</fullName>
    </recommendedName>
</protein>
<evidence type="ECO:0000313" key="3">
    <source>
        <dbReference type="EMBL" id="OGF63444.1"/>
    </source>
</evidence>
<organism evidence="3 4">
    <name type="scientific">Candidatus Fischerbacteria bacterium RBG_13_37_8</name>
    <dbReference type="NCBI Taxonomy" id="1817863"/>
    <lineage>
        <taxon>Bacteria</taxon>
        <taxon>Candidatus Fischeribacteriota</taxon>
    </lineage>
</organism>
<dbReference type="InterPro" id="IPR008984">
    <property type="entry name" value="SMAD_FHA_dom_sf"/>
</dbReference>
<dbReference type="PROSITE" id="PS50006">
    <property type="entry name" value="FHA_DOMAIN"/>
    <property type="match status" value="1"/>
</dbReference>
<evidence type="ECO:0000256" key="1">
    <source>
        <dbReference type="SAM" id="Phobius"/>
    </source>
</evidence>
<dbReference type="Proteomes" id="UP000178943">
    <property type="component" value="Unassembled WGS sequence"/>
</dbReference>
<dbReference type="AlphaFoldDB" id="A0A1F5VJ64"/>
<keyword evidence="1" id="KW-0472">Membrane</keyword>
<accession>A0A1F5VJ64</accession>